<dbReference type="RefSeq" id="YP_009430068.1">
    <property type="nucleotide sequence ID" value="NC_022098.1"/>
</dbReference>
<dbReference type="EMBL" id="KC977571">
    <property type="protein sequence ID" value="ATE82229.1"/>
    <property type="molecule type" value="Genomic_DNA"/>
</dbReference>
<dbReference type="KEGG" id="vg:34568304"/>
<accession>A0A291ATW2</accession>
<dbReference type="GeneID" id="34568304"/>
<dbReference type="Proteomes" id="UP000204584">
    <property type="component" value="Segment"/>
</dbReference>
<gene>
    <name evidence="1" type="ORF">psal_cds_778</name>
</gene>
<evidence type="ECO:0000313" key="2">
    <source>
        <dbReference type="Proteomes" id="UP000204584"/>
    </source>
</evidence>
<name>A0A291ATW2_9VIRU</name>
<organism evidence="1 2">
    <name type="scientific">Pandoravirus salinus</name>
    <dbReference type="NCBI Taxonomy" id="1349410"/>
    <lineage>
        <taxon>Viruses</taxon>
        <taxon>Pandoravirus</taxon>
    </lineage>
</organism>
<sequence>MDTLPMEILSWVLTGRSTHGQPLLGIRWRWAAARVCRLWRDIIICAPVERCQGSRRQARVWYGVQRGRVLCLSACTHLVQANVRDRLAETHPMAVTLAHLVLDTSDTESYEADALANIEAWCANGLGPLDRPLSRCVFCDDRQEGPSCILWRYAIRAQATAYTDHIARRFGAVHRRQMLDEVAAADNAVIVMRIIDKLDMTECAVCDLWSAVGYYGASTVAHVLLAIEKDTAVVGRVHPTRWRRERIRSSWIVHVARLQHTNMLACIEEAGQLYDLLEAALAQGRPDLCAAVVAADAFAVRMLGGIVSGLCDRPSWEGVQWVLPGPAVWWLVGRDDFEPRSRDECQRLLYMVRDDTALVATINVQWPHLCIE</sequence>
<reference evidence="1 2" key="1">
    <citation type="journal article" date="2013" name="Science">
        <title>Pandoraviruses: amoeba viruses with genomes up to 2.5 Mb reaching that of parasitic eukaryotes.</title>
        <authorList>
            <person name="Philippe N."/>
            <person name="Legendre M."/>
            <person name="Doutre G."/>
            <person name="Coute Y."/>
            <person name="Poirot O."/>
            <person name="Lescot M."/>
            <person name="Arslan D."/>
            <person name="Seltzer V."/>
            <person name="Bertaux L."/>
            <person name="Bruley C."/>
            <person name="Garin J."/>
            <person name="Claverie J.M."/>
            <person name="Abergel C."/>
        </authorList>
    </citation>
    <scope>NUCLEOTIDE SEQUENCE [LARGE SCALE GENOMIC DNA]</scope>
</reference>
<evidence type="ECO:0008006" key="3">
    <source>
        <dbReference type="Google" id="ProtNLM"/>
    </source>
</evidence>
<keyword evidence="2" id="KW-1185">Reference proteome</keyword>
<evidence type="ECO:0000313" key="1">
    <source>
        <dbReference type="EMBL" id="ATE82229.1"/>
    </source>
</evidence>
<proteinExistence type="predicted"/>
<protein>
    <recommendedName>
        <fullName evidence="3">F-box incomplete domain containing protein</fullName>
    </recommendedName>
</protein>